<keyword evidence="2" id="KW-1185">Reference proteome</keyword>
<evidence type="ECO:0000256" key="1">
    <source>
        <dbReference type="SAM" id="MobiDB-lite"/>
    </source>
</evidence>
<dbReference type="Proteomes" id="UP000492821">
    <property type="component" value="Unassembled WGS sequence"/>
</dbReference>
<proteinExistence type="predicted"/>
<accession>A0A7E4VDZ1</accession>
<feature type="compositionally biased region" description="Low complexity" evidence="1">
    <location>
        <begin position="9"/>
        <end position="27"/>
    </location>
</feature>
<protein>
    <submittedName>
        <fullName evidence="3">TEA domain-containing protein</fullName>
    </submittedName>
</protein>
<organism evidence="2 3">
    <name type="scientific">Panagrellus redivivus</name>
    <name type="common">Microworm</name>
    <dbReference type="NCBI Taxonomy" id="6233"/>
    <lineage>
        <taxon>Eukaryota</taxon>
        <taxon>Metazoa</taxon>
        <taxon>Ecdysozoa</taxon>
        <taxon>Nematoda</taxon>
        <taxon>Chromadorea</taxon>
        <taxon>Rhabditida</taxon>
        <taxon>Tylenchina</taxon>
        <taxon>Panagrolaimomorpha</taxon>
        <taxon>Panagrolaimoidea</taxon>
        <taxon>Panagrolaimidae</taxon>
        <taxon>Panagrellus</taxon>
    </lineage>
</organism>
<evidence type="ECO:0000313" key="3">
    <source>
        <dbReference type="WBParaSite" id="Pan_g1989.t1"/>
    </source>
</evidence>
<dbReference type="WBParaSite" id="Pan_g1989.t1">
    <property type="protein sequence ID" value="Pan_g1989.t1"/>
    <property type="gene ID" value="Pan_g1989"/>
</dbReference>
<feature type="region of interest" description="Disordered" evidence="1">
    <location>
        <begin position="1"/>
        <end position="29"/>
    </location>
</feature>
<reference evidence="2" key="1">
    <citation type="journal article" date="2013" name="Genetics">
        <title>The draft genome and transcriptome of Panagrellus redivivus are shaped by the harsh demands of a free-living lifestyle.</title>
        <authorList>
            <person name="Srinivasan J."/>
            <person name="Dillman A.R."/>
            <person name="Macchietto M.G."/>
            <person name="Heikkinen L."/>
            <person name="Lakso M."/>
            <person name="Fracchia K.M."/>
            <person name="Antoshechkin I."/>
            <person name="Mortazavi A."/>
            <person name="Wong G."/>
            <person name="Sternberg P.W."/>
        </authorList>
    </citation>
    <scope>NUCLEOTIDE SEQUENCE [LARGE SCALE GENOMIC DNA]</scope>
    <source>
        <strain evidence="2">MT8872</strain>
    </source>
</reference>
<reference evidence="3" key="2">
    <citation type="submission" date="2020-10" db="UniProtKB">
        <authorList>
            <consortium name="WormBaseParasite"/>
        </authorList>
    </citation>
    <scope>IDENTIFICATION</scope>
</reference>
<feature type="region of interest" description="Disordered" evidence="1">
    <location>
        <begin position="103"/>
        <end position="133"/>
    </location>
</feature>
<feature type="compositionally biased region" description="Low complexity" evidence="1">
    <location>
        <begin position="104"/>
        <end position="115"/>
    </location>
</feature>
<name>A0A7E4VDZ1_PANRE</name>
<sequence>MSPILDDCPSGSGVSPSPGQEVQQQEQGRQKWLSELFNNEQVRALFDSYVEHRHLRKFKPPGTPRNLEDLARRINEITPNNHVIISEVRSLVQQHFGIKKRRTFGSSSRRNFNSSAPEAPRMAPAPQNPVTQPPPNLGPAMPFMQPIPRNAFSMSYAPRPTFLPVNQPMMNQPMVAPFMSAFNPWLRMPPPQPGYPLAPMIAVPGLLPEKVVTHCTGYSAKLEYNLLFTCDNDTFYVYTPNPALPPILACYVCRECNAPGRFAGSEFHVLAHKASCKGYSRIPFLQQQVIRYAQNLVQRQGADPVLAERCAKYMAEQLKLGPLNLPPLQ</sequence>
<evidence type="ECO:0000313" key="2">
    <source>
        <dbReference type="Proteomes" id="UP000492821"/>
    </source>
</evidence>
<dbReference type="AlphaFoldDB" id="A0A7E4VDZ1"/>